<name>A0A0F9IV69_9ZZZZ</name>
<gene>
    <name evidence="1" type="ORF">LCGC14_1899250</name>
</gene>
<accession>A0A0F9IV69</accession>
<dbReference type="AlphaFoldDB" id="A0A0F9IV69"/>
<reference evidence="1" key="1">
    <citation type="journal article" date="2015" name="Nature">
        <title>Complex archaea that bridge the gap between prokaryotes and eukaryotes.</title>
        <authorList>
            <person name="Spang A."/>
            <person name="Saw J.H."/>
            <person name="Jorgensen S.L."/>
            <person name="Zaremba-Niedzwiedzka K."/>
            <person name="Martijn J."/>
            <person name="Lind A.E."/>
            <person name="van Eijk R."/>
            <person name="Schleper C."/>
            <person name="Guy L."/>
            <person name="Ettema T.J."/>
        </authorList>
    </citation>
    <scope>NUCLEOTIDE SEQUENCE</scope>
</reference>
<evidence type="ECO:0000313" key="1">
    <source>
        <dbReference type="EMBL" id="KKL90987.1"/>
    </source>
</evidence>
<protein>
    <submittedName>
        <fullName evidence="1">Uncharacterized protein</fullName>
    </submittedName>
</protein>
<comment type="caution">
    <text evidence="1">The sequence shown here is derived from an EMBL/GenBank/DDBJ whole genome shotgun (WGS) entry which is preliminary data.</text>
</comment>
<dbReference type="EMBL" id="LAZR01019858">
    <property type="protein sequence ID" value="KKL90987.1"/>
    <property type="molecule type" value="Genomic_DNA"/>
</dbReference>
<proteinExistence type="predicted"/>
<organism evidence="1">
    <name type="scientific">marine sediment metagenome</name>
    <dbReference type="NCBI Taxonomy" id="412755"/>
    <lineage>
        <taxon>unclassified sequences</taxon>
        <taxon>metagenomes</taxon>
        <taxon>ecological metagenomes</taxon>
    </lineage>
</organism>
<sequence length="300" mass="35659">ELAIKAISPTNYQHSVQAHEKLALNFARNELIENEESTKDLLLFIYKIEELMSAEKDRFNIDEALTVLRLLSTKKIDIMSVYDKKIIPLSSEKLVSFRDLIDKPNRGILFGKKSVWSDDCIRQDYRVISVKIKRELLRIKTNFNLEKLEFLDKTVKELSRRGYHKRLQLTDLKKNHQYYYMMQELNEYIFGRLYNHDEDDDVREISLGISDIANAWTDGWSYITVSRPTIEGLQNKEEAIVNLWEILCHEYSHTTNNTKEDQHNYSFYDNYHDIVSKTLSSLSHCMKYISRKFLKEKYNF</sequence>
<feature type="non-terminal residue" evidence="1">
    <location>
        <position position="1"/>
    </location>
</feature>